<evidence type="ECO:0000313" key="3">
    <source>
        <dbReference type="Proteomes" id="UP000000763"/>
    </source>
</evidence>
<feature type="domain" description="Neprosin PEP catalytic" evidence="1">
    <location>
        <begin position="108"/>
        <end position="352"/>
    </location>
</feature>
<accession>C7J4V1</accession>
<reference evidence="2 3" key="1">
    <citation type="journal article" date="2005" name="Nature">
        <title>The map-based sequence of the rice genome.</title>
        <authorList>
            <consortium name="International rice genome sequencing project (IRGSP)"/>
            <person name="Matsumoto T."/>
            <person name="Wu J."/>
            <person name="Kanamori H."/>
            <person name="Katayose Y."/>
            <person name="Fujisawa M."/>
            <person name="Namiki N."/>
            <person name="Mizuno H."/>
            <person name="Yamamoto K."/>
            <person name="Antonio B.A."/>
            <person name="Baba T."/>
            <person name="Sakata K."/>
            <person name="Nagamura Y."/>
            <person name="Aoki H."/>
            <person name="Arikawa K."/>
            <person name="Arita K."/>
            <person name="Bito T."/>
            <person name="Chiden Y."/>
            <person name="Fujitsuka N."/>
            <person name="Fukunaka R."/>
            <person name="Hamada M."/>
            <person name="Harada C."/>
            <person name="Hayashi A."/>
            <person name="Hijishita S."/>
            <person name="Honda M."/>
            <person name="Hosokawa S."/>
            <person name="Ichikawa Y."/>
            <person name="Idonuma A."/>
            <person name="Iijima M."/>
            <person name="Ikeda M."/>
            <person name="Ikeno M."/>
            <person name="Ito K."/>
            <person name="Ito S."/>
            <person name="Ito T."/>
            <person name="Ito Y."/>
            <person name="Ito Y."/>
            <person name="Iwabuchi A."/>
            <person name="Kamiya K."/>
            <person name="Karasawa W."/>
            <person name="Kurita K."/>
            <person name="Katagiri S."/>
            <person name="Kikuta A."/>
            <person name="Kobayashi H."/>
            <person name="Kobayashi N."/>
            <person name="Machita K."/>
            <person name="Maehara T."/>
            <person name="Masukawa M."/>
            <person name="Mizubayashi T."/>
            <person name="Mukai Y."/>
            <person name="Nagasaki H."/>
            <person name="Nagata Y."/>
            <person name="Naito S."/>
            <person name="Nakashima M."/>
            <person name="Nakama Y."/>
            <person name="Nakamichi Y."/>
            <person name="Nakamura M."/>
            <person name="Meguro A."/>
            <person name="Negishi M."/>
            <person name="Ohta I."/>
            <person name="Ohta T."/>
            <person name="Okamoto M."/>
            <person name="Ono N."/>
            <person name="Saji S."/>
            <person name="Sakaguchi M."/>
            <person name="Sakai K."/>
            <person name="Shibata M."/>
            <person name="Shimokawa T."/>
            <person name="Song J."/>
            <person name="Takazaki Y."/>
            <person name="Terasawa K."/>
            <person name="Tsugane M."/>
            <person name="Tsuji K."/>
            <person name="Ueda S."/>
            <person name="Waki K."/>
            <person name="Yamagata H."/>
            <person name="Yamamoto M."/>
            <person name="Yamamoto S."/>
            <person name="Yamane H."/>
            <person name="Yoshiki S."/>
            <person name="Yoshihara R."/>
            <person name="Yukawa K."/>
            <person name="Zhong H."/>
            <person name="Yano M."/>
            <person name="Yuan Q."/>
            <person name="Ouyang S."/>
            <person name="Liu J."/>
            <person name="Jones K.M."/>
            <person name="Gansberger K."/>
            <person name="Moffat K."/>
            <person name="Hill J."/>
            <person name="Bera J."/>
            <person name="Fadrosh D."/>
            <person name="Jin S."/>
            <person name="Johri S."/>
            <person name="Kim M."/>
            <person name="Overton L."/>
            <person name="Reardon M."/>
            <person name="Tsitrin T."/>
            <person name="Vuong H."/>
            <person name="Weaver B."/>
            <person name="Ciecko A."/>
            <person name="Tallon L."/>
            <person name="Jackson J."/>
            <person name="Pai G."/>
            <person name="Aken S.V."/>
            <person name="Utterback T."/>
            <person name="Reidmuller S."/>
            <person name="Feldblyum T."/>
            <person name="Hsiao J."/>
            <person name="Zismann V."/>
            <person name="Iobst S."/>
            <person name="de Vazeille A.R."/>
            <person name="Buell C.R."/>
            <person name="Ying K."/>
            <person name="Li Y."/>
            <person name="Lu T."/>
            <person name="Huang Y."/>
            <person name="Zhao Q."/>
            <person name="Feng Q."/>
            <person name="Zhang L."/>
            <person name="Zhu J."/>
            <person name="Weng Q."/>
            <person name="Mu J."/>
            <person name="Lu Y."/>
            <person name="Fan D."/>
            <person name="Liu Y."/>
            <person name="Guan J."/>
            <person name="Zhang Y."/>
            <person name="Yu S."/>
            <person name="Liu X."/>
            <person name="Zhang Y."/>
            <person name="Hong G."/>
            <person name="Han B."/>
            <person name="Choisne N."/>
            <person name="Demange N."/>
            <person name="Orjeda G."/>
            <person name="Samain S."/>
            <person name="Cattolico L."/>
            <person name="Pelletier E."/>
            <person name="Couloux A."/>
            <person name="Segurens B."/>
            <person name="Wincker P."/>
            <person name="D'Hont A."/>
            <person name="Scarpelli C."/>
            <person name="Weissenbach J."/>
            <person name="Salanoubat M."/>
            <person name="Quetier F."/>
            <person name="Yu Y."/>
            <person name="Kim H.R."/>
            <person name="Rambo T."/>
            <person name="Currie J."/>
            <person name="Collura K."/>
            <person name="Luo M."/>
            <person name="Yang T."/>
            <person name="Ammiraju J.S.S."/>
            <person name="Engler F."/>
            <person name="Soderlund C."/>
            <person name="Wing R.A."/>
            <person name="Palmer L.E."/>
            <person name="de la Bastide M."/>
            <person name="Spiegel L."/>
            <person name="Nascimento L."/>
            <person name="Zutavern T."/>
            <person name="O'Shaughnessy A."/>
            <person name="Dike S."/>
            <person name="Dedhia N."/>
            <person name="Preston R."/>
            <person name="Balija V."/>
            <person name="McCombie W.R."/>
            <person name="Chow T."/>
            <person name="Chen H."/>
            <person name="Chung M."/>
            <person name="Chen C."/>
            <person name="Shaw J."/>
            <person name="Wu H."/>
            <person name="Hsiao K."/>
            <person name="Chao Y."/>
            <person name="Chu M."/>
            <person name="Cheng C."/>
            <person name="Hour A."/>
            <person name="Lee P."/>
            <person name="Lin S."/>
            <person name="Lin Y."/>
            <person name="Liou J."/>
            <person name="Liu S."/>
            <person name="Hsing Y."/>
            <person name="Raghuvanshi S."/>
            <person name="Mohanty A."/>
            <person name="Bharti A.K."/>
            <person name="Gaur A."/>
            <person name="Gupta V."/>
            <person name="Kumar D."/>
            <person name="Ravi V."/>
            <person name="Vij S."/>
            <person name="Kapur A."/>
            <person name="Khurana P."/>
            <person name="Khurana P."/>
            <person name="Khurana J.P."/>
            <person name="Tyagi A.K."/>
            <person name="Gaikwad K."/>
            <person name="Singh A."/>
            <person name="Dalal V."/>
            <person name="Srivastava S."/>
            <person name="Dixit A."/>
            <person name="Pal A.K."/>
            <person name="Ghazi I.A."/>
            <person name="Yadav M."/>
            <person name="Pandit A."/>
            <person name="Bhargava A."/>
            <person name="Sureshbabu K."/>
            <person name="Batra K."/>
            <person name="Sharma T.R."/>
            <person name="Mohapatra T."/>
            <person name="Singh N.K."/>
            <person name="Messing J."/>
            <person name="Nelson A.B."/>
            <person name="Fuks G."/>
            <person name="Kavchok S."/>
            <person name="Keizer G."/>
            <person name="Linton E."/>
            <person name="Llaca V."/>
            <person name="Song R."/>
            <person name="Tanyolac B."/>
            <person name="Young S."/>
            <person name="Ho-Il K."/>
            <person name="Hahn J.H."/>
            <person name="Sangsakoo G."/>
            <person name="Vanavichit A."/>
            <person name="de Mattos Luiz.A.T."/>
            <person name="Zimmer P.D."/>
            <person name="Malone G."/>
            <person name="Dellagostin O."/>
            <person name="de Oliveira A.C."/>
            <person name="Bevan M."/>
            <person name="Bancroft I."/>
            <person name="Minx P."/>
            <person name="Cordum H."/>
            <person name="Wilson R."/>
            <person name="Cheng Z."/>
            <person name="Jin W."/>
            <person name="Jiang J."/>
            <person name="Leong S.A."/>
            <person name="Iwama H."/>
            <person name="Gojobori T."/>
            <person name="Itoh T."/>
            <person name="Niimura Y."/>
            <person name="Fujii Y."/>
            <person name="Habara T."/>
            <person name="Sakai H."/>
            <person name="Sato Y."/>
            <person name="Wilson G."/>
            <person name="Kumar K."/>
            <person name="McCouch S."/>
            <person name="Juretic N."/>
            <person name="Hoen D."/>
            <person name="Wright S."/>
            <person name="Bruskiewich R."/>
            <person name="Bureau T."/>
            <person name="Miyao A."/>
            <person name="Hirochika H."/>
            <person name="Nishikawa T."/>
            <person name="Kadowaki K."/>
            <person name="Sugiura M."/>
            <person name="Burr B."/>
            <person name="Sasaki T."/>
        </authorList>
    </citation>
    <scope>NUCLEOTIDE SEQUENCE [LARGE SCALE GENOMIC DNA]</scope>
    <source>
        <strain evidence="3">cv. Nipponbare</strain>
    </source>
</reference>
<evidence type="ECO:0000259" key="1">
    <source>
        <dbReference type="PROSITE" id="PS52045"/>
    </source>
</evidence>
<proteinExistence type="predicted"/>
<dbReference type="PROSITE" id="PS52045">
    <property type="entry name" value="NEPROSIN_PEP_CD"/>
    <property type="match status" value="1"/>
</dbReference>
<organism evidence="2 3">
    <name type="scientific">Oryza sativa subsp. japonica</name>
    <name type="common">Rice</name>
    <dbReference type="NCBI Taxonomy" id="39947"/>
    <lineage>
        <taxon>Eukaryota</taxon>
        <taxon>Viridiplantae</taxon>
        <taxon>Streptophyta</taxon>
        <taxon>Embryophyta</taxon>
        <taxon>Tracheophyta</taxon>
        <taxon>Spermatophyta</taxon>
        <taxon>Magnoliopsida</taxon>
        <taxon>Liliopsida</taxon>
        <taxon>Poales</taxon>
        <taxon>Poaceae</taxon>
        <taxon>BOP clade</taxon>
        <taxon>Oryzoideae</taxon>
        <taxon>Oryzeae</taxon>
        <taxon>Oryzinae</taxon>
        <taxon>Oryza</taxon>
        <taxon>Oryza sativa</taxon>
    </lineage>
</organism>
<dbReference type="PANTHER" id="PTHR31589:SF211">
    <property type="entry name" value="OS06G0682600 PROTEIN"/>
    <property type="match status" value="1"/>
</dbReference>
<dbReference type="EMBL" id="AP008213">
    <property type="protein sequence ID" value="BAH93807.1"/>
    <property type="molecule type" value="Genomic_DNA"/>
</dbReference>
<dbReference type="Proteomes" id="UP000000763">
    <property type="component" value="Chromosome 7"/>
</dbReference>
<dbReference type="PANTHER" id="PTHR31589">
    <property type="entry name" value="PROTEIN, PUTATIVE (DUF239)-RELATED-RELATED"/>
    <property type="match status" value="1"/>
</dbReference>
<dbReference type="KEGG" id="dosa:Os07g0179600"/>
<gene>
    <name evidence="2" type="ordered locus">Os07g0179600</name>
</gene>
<evidence type="ECO:0000313" key="2">
    <source>
        <dbReference type="EMBL" id="BAH93807.1"/>
    </source>
</evidence>
<dbReference type="Pfam" id="PF03080">
    <property type="entry name" value="Neprosin"/>
    <property type="match status" value="1"/>
</dbReference>
<dbReference type="AlphaFoldDB" id="C7J4V1"/>
<reference evidence="3" key="2">
    <citation type="journal article" date="2008" name="Nucleic Acids Res.">
        <title>The rice annotation project database (RAP-DB): 2008 update.</title>
        <authorList>
            <consortium name="The rice annotation project (RAP)"/>
        </authorList>
    </citation>
    <scope>GENOME REANNOTATION</scope>
    <source>
        <strain evidence="3">cv. Nipponbare</strain>
    </source>
</reference>
<protein>
    <submittedName>
        <fullName evidence="2">Os07g0179600 protein</fullName>
    </submittedName>
</protein>
<name>C7J4V1_ORYSJ</name>
<sequence length="352" mass="38709">MVAALGRDTAIYGSGHRGVYGFHRHYRDGWRGDHHGGHGQEHIISHIGFLPPLPPPHYPLSEFLPPPYFGAYHEPTIGYAPHSEYYGSMVSHAHPALLVVAIVAVVVTAFHRELSLFAAYGSIPSDDAIKYYGLEATMDIYGFNLEHGQQTGGFIWIYNTDEASAVNKVIAGWNVEPESYNDSQTHFSTWFIEGSNVCPDMRCPGFESVFSSEIVPGMVISPVSTTSGKKQYITVRVSKDQNSGDWQIYYGFNGDAKLAGYYPRSLFTSLSDKPVTILFGGYALRKDQKPSPPMGSGNAPFKNAASFRSIKFFDAGGNAHPIDFRLGFISNCYTISVIENDGFFYGGPGNIC</sequence>
<dbReference type="InterPro" id="IPR004314">
    <property type="entry name" value="Neprosin"/>
</dbReference>
<dbReference type="InterPro" id="IPR053168">
    <property type="entry name" value="Glutamic_endopeptidase"/>
</dbReference>